<dbReference type="PANTHER" id="PTHR21356:SF1">
    <property type="entry name" value="ARMADILLO REPEAT-CONTAINING PROTEIN 2"/>
    <property type="match status" value="1"/>
</dbReference>
<dbReference type="SMART" id="SM00185">
    <property type="entry name" value="ARM"/>
    <property type="match status" value="5"/>
</dbReference>
<accession>A0A485LG94</accession>
<dbReference type="OrthoDB" id="247006at2759"/>
<dbReference type="InterPro" id="IPR011989">
    <property type="entry name" value="ARM-like"/>
</dbReference>
<organism evidence="3 4">
    <name type="scientific">Aphanomyces stellatus</name>
    <dbReference type="NCBI Taxonomy" id="120398"/>
    <lineage>
        <taxon>Eukaryota</taxon>
        <taxon>Sar</taxon>
        <taxon>Stramenopiles</taxon>
        <taxon>Oomycota</taxon>
        <taxon>Saprolegniomycetes</taxon>
        <taxon>Saprolegniales</taxon>
        <taxon>Verrucalvaceae</taxon>
        <taxon>Aphanomyces</taxon>
    </lineage>
</organism>
<dbReference type="EMBL" id="VJMH01006931">
    <property type="protein sequence ID" value="KAF0687373.1"/>
    <property type="molecule type" value="Genomic_DNA"/>
</dbReference>
<evidence type="ECO:0000256" key="1">
    <source>
        <dbReference type="SAM" id="MobiDB-lite"/>
    </source>
</evidence>
<dbReference type="PANTHER" id="PTHR21356">
    <property type="entry name" value="ARMADILLO REPEAT CONTAINING 2"/>
    <property type="match status" value="1"/>
</dbReference>
<evidence type="ECO:0000313" key="4">
    <source>
        <dbReference type="Proteomes" id="UP000332933"/>
    </source>
</evidence>
<dbReference type="Gene3D" id="1.25.10.10">
    <property type="entry name" value="Leucine-rich Repeat Variant"/>
    <property type="match status" value="2"/>
</dbReference>
<dbReference type="InterPro" id="IPR038905">
    <property type="entry name" value="ARMC2"/>
</dbReference>
<feature type="compositionally biased region" description="Acidic residues" evidence="1">
    <location>
        <begin position="102"/>
        <end position="122"/>
    </location>
</feature>
<dbReference type="Proteomes" id="UP000332933">
    <property type="component" value="Unassembled WGS sequence"/>
</dbReference>
<keyword evidence="4" id="KW-1185">Reference proteome</keyword>
<reference evidence="2" key="2">
    <citation type="submission" date="2019-06" db="EMBL/GenBank/DDBJ databases">
        <title>Genomics analysis of Aphanomyces spp. identifies a new class of oomycete effector associated with host adaptation.</title>
        <authorList>
            <person name="Gaulin E."/>
        </authorList>
    </citation>
    <scope>NUCLEOTIDE SEQUENCE</scope>
    <source>
        <strain evidence="2">CBS 578.67</strain>
    </source>
</reference>
<dbReference type="EMBL" id="CAADRA010006957">
    <property type="protein sequence ID" value="VFT97573.1"/>
    <property type="molecule type" value="Genomic_DNA"/>
</dbReference>
<feature type="compositionally biased region" description="Low complexity" evidence="1">
    <location>
        <begin position="46"/>
        <end position="56"/>
    </location>
</feature>
<dbReference type="SUPFAM" id="SSF48371">
    <property type="entry name" value="ARM repeat"/>
    <property type="match status" value="1"/>
</dbReference>
<proteinExistence type="predicted"/>
<reference evidence="3 4" key="1">
    <citation type="submission" date="2019-03" db="EMBL/GenBank/DDBJ databases">
        <authorList>
            <person name="Gaulin E."/>
            <person name="Dumas B."/>
        </authorList>
    </citation>
    <scope>NUCLEOTIDE SEQUENCE [LARGE SCALE GENOMIC DNA]</scope>
    <source>
        <strain evidence="3">CBS 568.67</strain>
    </source>
</reference>
<evidence type="ECO:0000313" key="3">
    <source>
        <dbReference type="EMBL" id="VFT97573.1"/>
    </source>
</evidence>
<gene>
    <name evidence="3" type="primary">Aste57867_20896</name>
    <name evidence="2" type="ORF">As57867_020828</name>
    <name evidence="3" type="ORF">ASTE57867_20896</name>
</gene>
<feature type="region of interest" description="Disordered" evidence="1">
    <location>
        <begin position="18"/>
        <end position="127"/>
    </location>
</feature>
<protein>
    <submittedName>
        <fullName evidence="3">Aste57867_20896 protein</fullName>
    </submittedName>
</protein>
<dbReference type="InterPro" id="IPR000225">
    <property type="entry name" value="Armadillo"/>
</dbReference>
<dbReference type="AlphaFoldDB" id="A0A485LG94"/>
<dbReference type="GO" id="GO:0044782">
    <property type="term" value="P:cilium organization"/>
    <property type="evidence" value="ECO:0007669"/>
    <property type="project" value="TreeGrafter"/>
</dbReference>
<evidence type="ECO:0000313" key="2">
    <source>
        <dbReference type="EMBL" id="KAF0687373.1"/>
    </source>
</evidence>
<dbReference type="InterPro" id="IPR016024">
    <property type="entry name" value="ARM-type_fold"/>
</dbReference>
<sequence length="719" mass="77606">MDDCIARGGISHVLAQARASLKHPSRPFTPKTGTRPLFHGDDYRPSSRPSSTYSRDGNMEFEKPMGSPRKPPLKSRVAMGNQQDAETLVLDDGLTTSPRGADDDDDSKVDDDDEDDKVDQDDPSCFATPESIRASLLQLHAALDDYRGGGEDATGLDRIKKLTSQVFHDVHLLREHDPLRIDSAYSGCLDALLACVHERAPSGHVIALACAAIQLWACRLAPQEAATTPMTHACKLLFLESKEAAHDDLFCSAAVVETLLTVLERDETQLWSMQMRIYVTGTLKNVSASPRMVQLLATNGAIKLLARALASKGEDTATAQMLVQVTAILRNLSVHRQCLKQFWAADAVQALCDLLPRFPTHAELVLNVSRVLSKLTLHEAGRHALNHSSENLVTLVQLVSQHAHPALVVRAAFVVGNLTATNDRNRKAVLPHLSSLVRTLRHFYALYIDGDDAAADVLVKLVRLLANAAIHPAVGAAVGATALGIDCLLDLLAHHDRRRRRTSDATDATSSTTSDEELMLNVVSCVTNISYHATTMDTKHGITTAARRRLARLLATILTDPNDEAVVEAARALGNLSRFPDVFDDPTLLLPPLVALLDHSSRDVVLGVCGVLMNAALDGRTRNVLRATPVGADATVDVRDVLVELLRAAGLKDAALSAMLCKVLYNFVSNDATAVHGFASARRLADTLDELLDAAGDADAASDFVAVARALHRLVCTTS</sequence>
<name>A0A485LG94_9STRA</name>